<evidence type="ECO:0000313" key="2">
    <source>
        <dbReference type="EMBL" id="KLU28134.1"/>
    </source>
</evidence>
<keyword evidence="3" id="KW-1185">Reference proteome</keyword>
<comment type="caution">
    <text evidence="2">The sequence shown here is derived from an EMBL/GenBank/DDBJ whole genome shotgun (WGS) entry which is preliminary data.</text>
</comment>
<dbReference type="Pfam" id="PF12728">
    <property type="entry name" value="HTH_17"/>
    <property type="match status" value="1"/>
</dbReference>
<accession>A0A0J1D648</accession>
<dbReference type="Proteomes" id="UP000035963">
    <property type="component" value="Unassembled WGS sequence"/>
</dbReference>
<dbReference type="AlphaFoldDB" id="A0A0J1D648"/>
<reference evidence="2 3" key="1">
    <citation type="journal article" date="2015" name="Genome Announc.">
        <title>Draft Genome Sequence of Burkholderia sp. Strain PML1(12), an Ectomycorrhizosphere-Inhabiting Bacterium with Effective Mineral-Weathering Ability.</title>
        <authorList>
            <person name="Uroz S."/>
            <person name="Oger P."/>
        </authorList>
    </citation>
    <scope>NUCLEOTIDE SEQUENCE [LARGE SCALE GENOMIC DNA]</scope>
    <source>
        <strain evidence="3">PML1(12)</strain>
    </source>
</reference>
<organism evidence="2 3">
    <name type="scientific">Caballeronia mineralivorans PML1(12)</name>
    <dbReference type="NCBI Taxonomy" id="908627"/>
    <lineage>
        <taxon>Bacteria</taxon>
        <taxon>Pseudomonadati</taxon>
        <taxon>Pseudomonadota</taxon>
        <taxon>Betaproteobacteria</taxon>
        <taxon>Burkholderiales</taxon>
        <taxon>Burkholderiaceae</taxon>
        <taxon>Caballeronia</taxon>
    </lineage>
</organism>
<evidence type="ECO:0000259" key="1">
    <source>
        <dbReference type="Pfam" id="PF12728"/>
    </source>
</evidence>
<dbReference type="EMBL" id="AEJF01000005">
    <property type="protein sequence ID" value="KLU28134.1"/>
    <property type="molecule type" value="Genomic_DNA"/>
</dbReference>
<dbReference type="RefSeq" id="WP_047844738.1">
    <property type="nucleotide sequence ID" value="NZ_AEJF01000005.1"/>
</dbReference>
<dbReference type="InterPro" id="IPR041657">
    <property type="entry name" value="HTH_17"/>
</dbReference>
<proteinExistence type="predicted"/>
<evidence type="ECO:0000313" key="3">
    <source>
        <dbReference type="Proteomes" id="UP000035963"/>
    </source>
</evidence>
<dbReference type="OrthoDB" id="9800023at2"/>
<gene>
    <name evidence="2" type="ORF">EOS_01000</name>
</gene>
<sequence length="117" mass="13134">MKTFDLIECADLLKVDRNTVMKLAGTGELPGAKIGRAWVCLEDDVLTFLRKKVHEQSLSRLQGAHEPETDSRVACAIARQFDTPDRRRPGRRARVLPRLPETTFFESGIEHESTAAS</sequence>
<name>A0A0J1D648_9BURK</name>
<feature type="domain" description="Helix-turn-helix" evidence="1">
    <location>
        <begin position="8"/>
        <end position="52"/>
    </location>
</feature>
<protein>
    <recommendedName>
        <fullName evidence="1">Helix-turn-helix domain-containing protein</fullName>
    </recommendedName>
</protein>
<dbReference type="PATRIC" id="fig|908627.4.peg.219"/>